<dbReference type="InterPro" id="IPR001680">
    <property type="entry name" value="WD40_rpt"/>
</dbReference>
<name>A0A6L2PS19_COPFO</name>
<dbReference type="SMART" id="SM00320">
    <property type="entry name" value="WD40"/>
    <property type="match status" value="8"/>
</dbReference>
<evidence type="ECO:0000256" key="3">
    <source>
        <dbReference type="PROSITE-ProRule" id="PRU00221"/>
    </source>
</evidence>
<keyword evidence="2" id="KW-0677">Repeat</keyword>
<comment type="caution">
    <text evidence="5">The sequence shown here is derived from an EMBL/GenBank/DDBJ whole genome shotgun (WGS) entry which is preliminary data.</text>
</comment>
<dbReference type="InterPro" id="IPR011047">
    <property type="entry name" value="Quinoprotein_ADH-like_sf"/>
</dbReference>
<dbReference type="Pfam" id="PF23770">
    <property type="entry name" value="Beta-prop_RIG_1st"/>
    <property type="match status" value="1"/>
</dbReference>
<dbReference type="GO" id="GO:0003730">
    <property type="term" value="F:mRNA 3'-UTR binding"/>
    <property type="evidence" value="ECO:0007669"/>
    <property type="project" value="TreeGrafter"/>
</dbReference>
<dbReference type="InterPro" id="IPR056424">
    <property type="entry name" value="Beta-prop_GEMI5_2nd"/>
</dbReference>
<feature type="repeat" description="WD" evidence="3">
    <location>
        <begin position="576"/>
        <end position="618"/>
    </location>
</feature>
<feature type="repeat" description="WD" evidence="3">
    <location>
        <begin position="619"/>
        <end position="661"/>
    </location>
</feature>
<dbReference type="InterPro" id="IPR056421">
    <property type="entry name" value="TPR_GEMI5"/>
</dbReference>
<dbReference type="PROSITE" id="PS51379">
    <property type="entry name" value="4FE4S_FER_2"/>
    <property type="match status" value="1"/>
</dbReference>
<dbReference type="PROSITE" id="PS00678">
    <property type="entry name" value="WD_REPEATS_1"/>
    <property type="match status" value="2"/>
</dbReference>
<dbReference type="PROSITE" id="PS50294">
    <property type="entry name" value="WD_REPEATS_REGION"/>
    <property type="match status" value="1"/>
</dbReference>
<organism evidence="5 6">
    <name type="scientific">Coptotermes formosanus</name>
    <name type="common">Formosan subterranean termite</name>
    <dbReference type="NCBI Taxonomy" id="36987"/>
    <lineage>
        <taxon>Eukaryota</taxon>
        <taxon>Metazoa</taxon>
        <taxon>Ecdysozoa</taxon>
        <taxon>Arthropoda</taxon>
        <taxon>Hexapoda</taxon>
        <taxon>Insecta</taxon>
        <taxon>Pterygota</taxon>
        <taxon>Neoptera</taxon>
        <taxon>Polyneoptera</taxon>
        <taxon>Dictyoptera</taxon>
        <taxon>Blattodea</taxon>
        <taxon>Blattoidea</taxon>
        <taxon>Termitoidae</taxon>
        <taxon>Rhinotermitidae</taxon>
        <taxon>Coptotermes</taxon>
    </lineage>
</organism>
<dbReference type="EMBL" id="BLKM01012034">
    <property type="protein sequence ID" value="GFG35379.1"/>
    <property type="molecule type" value="Genomic_DNA"/>
</dbReference>
<dbReference type="GO" id="GO:0032797">
    <property type="term" value="C:SMN complex"/>
    <property type="evidence" value="ECO:0007669"/>
    <property type="project" value="TreeGrafter"/>
</dbReference>
<dbReference type="InterPro" id="IPR017896">
    <property type="entry name" value="4Fe4S_Fe-S-bd"/>
</dbReference>
<feature type="domain" description="4Fe-4S ferredoxin-type" evidence="4">
    <location>
        <begin position="352"/>
        <end position="381"/>
    </location>
</feature>
<dbReference type="GO" id="GO:0000387">
    <property type="term" value="P:spliceosomal snRNP assembly"/>
    <property type="evidence" value="ECO:0007669"/>
    <property type="project" value="TreeGrafter"/>
</dbReference>
<protein>
    <recommendedName>
        <fullName evidence="4">4Fe-4S ferredoxin-type domain-containing protein</fullName>
    </recommendedName>
</protein>
<sequence>MNEETLPPSPNWYLSNVLACTADGRIAYGAKNNIVIAKYLPGYSANLTPQICVIRNAHKERVTVVAFSTSREDSDMYWNCLASAGDDSVIRIWNLETLSPLLAHSAHVAGSKISAMSWSKFDPNLVVSADESGSIICWNLFSNTTHQVTFGKLLPTCLACCPHRQDLIAVGTRCGLVCTVSLKDTGKLLRRLRGHDSEVVSLAWCPVRYNVLQPQKLQEDMLLASGAKEKSVYIWRAGGDGHYEVILNLPVEPLSQEAVSAEWHRSSLGTSPAGAVGCKVNWTCVSWPEPNTILSSSLRGELIAFSIQQITITFDIFAELDDECIENVTTSSHIVWTAAQDRRLVACCLETGEVVVDMPTLGGCVYCIAACPLDSMRIAFGVGDGAIRIWNLSNSTSLEITSLQLKNKAKVMALAWHPTNEMWLAYGTSEGRVGIYDVSSGKQPVLFHPFHQHSVYVLCWGPPVDRKGMCLYRFPWGRWPSITGLLLKCFYITVQIMSAPHLTLIYTLFAHKKLVQCLAWHPESTATDTTYSPYRNWLAVASNETDIKVFDLSGLAGGNEQSQSDHPKPTSNCITLSGHLNRVVSMSWSPHIGGQLVSVSYDNTAQVWNVPSQQAVANFSSHCSHVYCCVWCPFDPDLVITGSSDCTLRVWRISSQSHALPPEGERKQNNPEAKKVKMLPAADTNNLSQPAKGDVKVCLSEMPVASSDNGVEFATSEKELCQASAVVISKKKNKKKKPGSYRSFFPVSAQALNQAKTQHLSNCYHLLAQLNSKSDNIQNADAPLYFAFFGNHDDMQRLLDAEVEQHRKGEDVEEAHHLELWRGNVTEMLKEMARRKRLTDLLVSFAPMASQRLWMDMCQAYAEQLELFGQYEKAASYLLLCHKVNEAIQLLVNHHLFREALAIARSRLGPDDPTPTRIVREWSSHLTILGNYELAVECLISVGDLLEAAMLIRKRNDESSLKLAALLADKAGALDLASMLANQSLKQSLLVEKWDIANEVALQHAHLKHLKLLYTVHQTIAELSAKNEPLLYLKWLHSCKYLPSERTPLLELILLRWQSDVSKEESEDIYVTLLKEFGTKEAPNTKQKLWLVVSVELALACVSDGVKRLQHMVVALGASCQYRQLQPAAECFLLQLCTWLSPQGPFAEKSVFCTESTGEFRYIARSLQAYLCAGVFDWASEMLDVHNGAEGAAALNGENGAVNEDTVRCEGCQNKSGQWHGLLDVLKISKNAVLTQENIQYFQDCVKIKKWEHEIATAFAKSQTPTGDTLSALDAAGDGGGTERLLQKLEGLKQHKEAFERDYISTPNPFIIHCKIKTILFHIKEEDPKTCGDLYEQFEALWKSITSHV</sequence>
<evidence type="ECO:0000256" key="1">
    <source>
        <dbReference type="ARBA" id="ARBA00022574"/>
    </source>
</evidence>
<proteinExistence type="predicted"/>
<evidence type="ECO:0000256" key="2">
    <source>
        <dbReference type="ARBA" id="ARBA00022737"/>
    </source>
</evidence>
<dbReference type="Pfam" id="PF23775">
    <property type="entry name" value="Beta-prop_RIG_2nd"/>
    <property type="match status" value="1"/>
</dbReference>
<gene>
    <name evidence="5" type="ORF">Cfor_04260</name>
</gene>
<dbReference type="Proteomes" id="UP000502823">
    <property type="component" value="Unassembled WGS sequence"/>
</dbReference>
<dbReference type="SUPFAM" id="SSF50998">
    <property type="entry name" value="Quinoprotein alcohol dehydrogenase-like"/>
    <property type="match status" value="1"/>
</dbReference>
<dbReference type="InParanoid" id="A0A6L2PS19"/>
<dbReference type="OrthoDB" id="7326421at2759"/>
<dbReference type="PANTHER" id="PTHR46362">
    <property type="entry name" value="GEM-ASSOCIATED PROTEIN 5"/>
    <property type="match status" value="1"/>
</dbReference>
<evidence type="ECO:0000313" key="6">
    <source>
        <dbReference type="Proteomes" id="UP000502823"/>
    </source>
</evidence>
<dbReference type="InterPro" id="IPR015943">
    <property type="entry name" value="WD40/YVTN_repeat-like_dom_sf"/>
</dbReference>
<reference evidence="6" key="1">
    <citation type="submission" date="2020-01" db="EMBL/GenBank/DDBJ databases">
        <title>Draft genome sequence of the Termite Coptotermes fromosanus.</title>
        <authorList>
            <person name="Itakura S."/>
            <person name="Yosikawa Y."/>
            <person name="Umezawa K."/>
        </authorList>
    </citation>
    <scope>NUCLEOTIDE SEQUENCE [LARGE SCALE GENOMIC DNA]</scope>
</reference>
<dbReference type="InterPro" id="IPR052640">
    <property type="entry name" value="Gemin-5"/>
</dbReference>
<accession>A0A6L2PS19</accession>
<dbReference type="GO" id="GO:0005634">
    <property type="term" value="C:nucleus"/>
    <property type="evidence" value="ECO:0007669"/>
    <property type="project" value="TreeGrafter"/>
</dbReference>
<dbReference type="PANTHER" id="PTHR46362:SF1">
    <property type="entry name" value="GEM-ASSOCIATED PROTEIN 5"/>
    <property type="match status" value="1"/>
</dbReference>
<evidence type="ECO:0000313" key="5">
    <source>
        <dbReference type="EMBL" id="GFG35379.1"/>
    </source>
</evidence>
<dbReference type="InterPro" id="IPR019775">
    <property type="entry name" value="WD40_repeat_CS"/>
</dbReference>
<keyword evidence="1 3" id="KW-0853">WD repeat</keyword>
<dbReference type="PROSITE" id="PS50082">
    <property type="entry name" value="WD_REPEATS_2"/>
    <property type="match status" value="3"/>
</dbReference>
<dbReference type="InterPro" id="IPR056432">
    <property type="entry name" value="Beta-prop_GEMI5_1st"/>
</dbReference>
<evidence type="ECO:0000259" key="4">
    <source>
        <dbReference type="PROSITE" id="PS51379"/>
    </source>
</evidence>
<keyword evidence="6" id="KW-1185">Reference proteome</keyword>
<dbReference type="Pfam" id="PF23774">
    <property type="entry name" value="TPR_GEMI5"/>
    <property type="match status" value="1"/>
</dbReference>
<dbReference type="Pfam" id="PF00400">
    <property type="entry name" value="WD40"/>
    <property type="match status" value="2"/>
</dbReference>
<dbReference type="Gene3D" id="2.130.10.10">
    <property type="entry name" value="YVTN repeat-like/Quinoprotein amine dehydrogenase"/>
    <property type="match status" value="2"/>
</dbReference>
<feature type="repeat" description="WD" evidence="3">
    <location>
        <begin position="55"/>
        <end position="103"/>
    </location>
</feature>